<dbReference type="GO" id="GO:0005737">
    <property type="term" value="C:cytoplasm"/>
    <property type="evidence" value="ECO:0007669"/>
    <property type="project" value="UniProtKB-SubCell"/>
</dbReference>
<dbReference type="NCBIfam" id="NF003658">
    <property type="entry name" value="PRK05290.1"/>
    <property type="match status" value="1"/>
</dbReference>
<gene>
    <name evidence="7 9" type="primary">hcp</name>
    <name evidence="9" type="ORF">HTSR_1790</name>
</gene>
<protein>
    <recommendedName>
        <fullName evidence="7">Hydroxylamine reductase</fullName>
        <ecNumber evidence="7">1.7.99.1</ecNumber>
    </recommendedName>
    <alternativeName>
        <fullName evidence="7">Hybrid-cluster protein</fullName>
        <shortName evidence="7">HCP</shortName>
    </alternativeName>
    <alternativeName>
        <fullName evidence="7">Prismane protein</fullName>
    </alternativeName>
</protein>
<feature type="binding site" evidence="7">
    <location>
        <position position="8"/>
    </location>
    <ligand>
        <name>[4Fe-4S] cluster</name>
        <dbReference type="ChEBI" id="CHEBI:49883"/>
    </ligand>
</feature>
<keyword evidence="6 7" id="KW-0411">Iron-sulfur</keyword>
<feature type="binding site" evidence="7">
    <location>
        <position position="11"/>
    </location>
    <ligand>
        <name>[4Fe-4S] cluster</name>
        <dbReference type="ChEBI" id="CHEBI:49883"/>
    </ligand>
</feature>
<dbReference type="EC" id="1.7.99.1" evidence="7"/>
<feature type="binding site" evidence="7">
    <location>
        <position position="437"/>
    </location>
    <ligand>
        <name>hybrid [4Fe-2O-2S] cluster</name>
        <dbReference type="ChEBI" id="CHEBI:60519"/>
    </ligand>
</feature>
<dbReference type="PATRIC" id="fig|1855411.3.peg.1798"/>
<comment type="function">
    <text evidence="7">Catalyzes the reduction of hydroxylamine to form NH(3) and H(2)O.</text>
</comment>
<comment type="cofactor">
    <cofactor evidence="7">
        <name>hybrid [4Fe-2O-2S] cluster</name>
        <dbReference type="ChEBI" id="CHEBI:60519"/>
    </cofactor>
    <text evidence="7">Binds 1 hybrid [4Fe-2O-2S] cluster.</text>
</comment>
<dbReference type="FunFam" id="3.40.50.2030:FF:000002">
    <property type="entry name" value="Hydroxylamine reductase"/>
    <property type="match status" value="1"/>
</dbReference>
<comment type="subcellular location">
    <subcellularLocation>
        <location evidence="7">Cytoplasm</location>
    </subcellularLocation>
</comment>
<dbReference type="PANTHER" id="PTHR30109">
    <property type="entry name" value="HYDROXYLAMINE REDUCTASE"/>
    <property type="match status" value="1"/>
</dbReference>
<dbReference type="GO" id="GO:0004601">
    <property type="term" value="F:peroxidase activity"/>
    <property type="evidence" value="ECO:0007669"/>
    <property type="project" value="TreeGrafter"/>
</dbReference>
<evidence type="ECO:0000256" key="8">
    <source>
        <dbReference type="SAM" id="MobiDB-lite"/>
    </source>
</evidence>
<feature type="modified residue" description="Cysteine persulfide" evidence="7">
    <location>
        <position position="409"/>
    </location>
</feature>
<feature type="binding site" description="via persulfide group" evidence="7">
    <location>
        <position position="409"/>
    </location>
    <ligand>
        <name>hybrid [4Fe-2O-2S] cluster</name>
        <dbReference type="ChEBI" id="CHEBI:60519"/>
    </ligand>
</feature>
<dbReference type="GO" id="GO:0046872">
    <property type="term" value="F:metal ion binding"/>
    <property type="evidence" value="ECO:0007669"/>
    <property type="project" value="UniProtKB-KW"/>
</dbReference>
<keyword evidence="5 7" id="KW-0408">Iron</keyword>
<evidence type="ECO:0000313" key="10">
    <source>
        <dbReference type="Proteomes" id="UP000185608"/>
    </source>
</evidence>
<dbReference type="GO" id="GO:0051539">
    <property type="term" value="F:4 iron, 4 sulfur cluster binding"/>
    <property type="evidence" value="ECO:0007669"/>
    <property type="project" value="UniProtKB-KW"/>
</dbReference>
<dbReference type="Gene3D" id="1.20.1270.20">
    <property type="match status" value="2"/>
</dbReference>
<keyword evidence="4 7" id="KW-0560">Oxidoreductase</keyword>
<evidence type="ECO:0000256" key="2">
    <source>
        <dbReference type="ARBA" id="ARBA00022490"/>
    </source>
</evidence>
<dbReference type="InterPro" id="IPR016099">
    <property type="entry name" value="Prismane-like_a/b-sand"/>
</dbReference>
<evidence type="ECO:0000256" key="6">
    <source>
        <dbReference type="ARBA" id="ARBA00023014"/>
    </source>
</evidence>
<dbReference type="PIRSF" id="PIRSF000076">
    <property type="entry name" value="HCP"/>
    <property type="match status" value="1"/>
</dbReference>
<dbReference type="FunFam" id="1.20.1270.20:FF:000001">
    <property type="entry name" value="Hydroxylamine reductase"/>
    <property type="match status" value="1"/>
</dbReference>
<feature type="binding site" evidence="7">
    <location>
        <position position="317"/>
    </location>
    <ligand>
        <name>hybrid [4Fe-2O-2S] cluster</name>
        <dbReference type="ChEBI" id="CHEBI:60519"/>
    </ligand>
</feature>
<evidence type="ECO:0000256" key="5">
    <source>
        <dbReference type="ARBA" id="ARBA00023004"/>
    </source>
</evidence>
<keyword evidence="1 7" id="KW-0004">4Fe-4S</keyword>
<dbReference type="AlphaFoldDB" id="A0A1D8S6G8"/>
<feature type="binding site" evidence="7">
    <location>
        <position position="249"/>
    </location>
    <ligand>
        <name>hybrid [4Fe-2O-2S] cluster</name>
        <dbReference type="ChEBI" id="CHEBI:60519"/>
    </ligand>
</feature>
<reference evidence="9 10" key="1">
    <citation type="submission" date="2016-06" db="EMBL/GenBank/DDBJ databases">
        <title>Discovery of anaerobic lithoheterotrophic haloarchaeon capable of sulfur respiration by hydrogen and formate.</title>
        <authorList>
            <person name="Sorokin D.Y."/>
            <person name="Kublanov I.V."/>
            <person name="Roman P."/>
            <person name="Sinninghe Damste J.S."/>
            <person name="Golyshin P.N."/>
            <person name="Rojo D."/>
            <person name="Ciordia S."/>
            <person name="Mena Md.C."/>
            <person name="Ferrer M."/>
            <person name="Smedile F."/>
            <person name="Messina E."/>
            <person name="La Cono V."/>
            <person name="Yakimov M.M."/>
        </authorList>
    </citation>
    <scope>NUCLEOTIDE SEQUENCE [LARGE SCALE GENOMIC DNA]</scope>
    <source>
        <strain evidence="9 10">HTSR1</strain>
    </source>
</reference>
<keyword evidence="3 7" id="KW-0479">Metal-binding</keyword>
<feature type="binding site" evidence="7">
    <location>
        <position position="462"/>
    </location>
    <ligand>
        <name>hybrid [4Fe-2O-2S] cluster</name>
        <dbReference type="ChEBI" id="CHEBI:60519"/>
    </ligand>
</feature>
<evidence type="ECO:0000256" key="1">
    <source>
        <dbReference type="ARBA" id="ARBA00022485"/>
    </source>
</evidence>
<sequence length="567" mass="62174">MVGMSMFCYQCQETAANEACTDVGVCGKDAETSNLQDLLVWELKGLSAIAERARAEGITDEALDVFVAESLFSTITNVNFDPEWFEDRIAETQRRREELRETYEREVGELDDSSLPEAATWTGEDPTDFHEKADPSTVGALRTEDEDLRSLRELLTYGLKGIASYADHAYALGETKDEVFAFVTRGLAATVDDRYDAAELTNLVLEAGEVGVEVMEILDTAHTDTYGHPEPTEVDIGVGDRPGILISGHDMKDMEELLEHTEGEGVDVYTHGEMLPANAYPAFKEYDHFVGNYGNAWWEQHREFEAFNGPVLLTTNCLVPPTDSYADRVYTTGVVGFPGVSHIDGREDGEPKDFSPLIEAAKGTEPPEQIESGTIPNGFAHKSVLDRADEIIEGIQAGDIRGFVVMGGCDGRHAERNYYTEMATELPEDVIILTAGCAKYRYNKLDLGDINGIPRVLDAGQCNDSYSLIRIASALQDALDVEDINDLPIAFDIAWYEQKAVTVLLALLSQGVEDIRLGPTLPAFLSAGVTDLLVEEFGIKPIDTVESDIPEILASIDGEQAQPAMSD</sequence>
<comment type="cofactor">
    <cofactor evidence="7">
        <name>[4Fe-4S] cluster</name>
        <dbReference type="ChEBI" id="CHEBI:49883"/>
    </cofactor>
    <text evidence="7">Binds 1 [4Fe-4S] cluster.</text>
</comment>
<organism evidence="9 10">
    <name type="scientific">Halodesulfurarchaeum formicicum</name>
    <dbReference type="NCBI Taxonomy" id="1873524"/>
    <lineage>
        <taxon>Archaea</taxon>
        <taxon>Methanobacteriati</taxon>
        <taxon>Methanobacteriota</taxon>
        <taxon>Stenosarchaea group</taxon>
        <taxon>Halobacteria</taxon>
        <taxon>Halobacteriales</taxon>
        <taxon>Halobacteriaceae</taxon>
        <taxon>Halodesulfurarchaeum</taxon>
    </lineage>
</organism>
<proteinExistence type="inferred from homology"/>
<name>A0A1D8S6G8_9EURY</name>
<keyword evidence="2 7" id="KW-0963">Cytoplasm</keyword>
<dbReference type="Proteomes" id="UP000185608">
    <property type="component" value="Chromosome"/>
</dbReference>
<feature type="region of interest" description="Disordered" evidence="8">
    <location>
        <begin position="102"/>
        <end position="134"/>
    </location>
</feature>
<dbReference type="Pfam" id="PF03063">
    <property type="entry name" value="Prismane"/>
    <property type="match status" value="1"/>
</dbReference>
<dbReference type="EMBL" id="CP016070">
    <property type="protein sequence ID" value="AOW80956.1"/>
    <property type="molecule type" value="Genomic_DNA"/>
</dbReference>
<comment type="similarity">
    <text evidence="7">Belongs to the HCP family.</text>
</comment>
<dbReference type="InterPro" id="IPR011254">
    <property type="entry name" value="Prismane-like_sf"/>
</dbReference>
<feature type="binding site" evidence="7">
    <location>
        <position position="497"/>
    </location>
    <ligand>
        <name>hybrid [4Fe-2O-2S] cluster</name>
        <dbReference type="ChEBI" id="CHEBI:60519"/>
    </ligand>
</feature>
<evidence type="ECO:0000313" key="9">
    <source>
        <dbReference type="EMBL" id="AOW80956.1"/>
    </source>
</evidence>
<dbReference type="InterPro" id="IPR016100">
    <property type="entry name" value="Prismane_a-bundle"/>
</dbReference>
<comment type="catalytic activity">
    <reaction evidence="7">
        <text>A + NH4(+) + H2O = hydroxylamine + AH2 + H(+)</text>
        <dbReference type="Rhea" id="RHEA:22052"/>
        <dbReference type="ChEBI" id="CHEBI:13193"/>
        <dbReference type="ChEBI" id="CHEBI:15377"/>
        <dbReference type="ChEBI" id="CHEBI:15378"/>
        <dbReference type="ChEBI" id="CHEBI:15429"/>
        <dbReference type="ChEBI" id="CHEBI:17499"/>
        <dbReference type="ChEBI" id="CHEBI:28938"/>
        <dbReference type="EC" id="1.7.99.1"/>
    </reaction>
</comment>
<feature type="binding site" evidence="7">
    <location>
        <position position="273"/>
    </location>
    <ligand>
        <name>hybrid [4Fe-2O-2S] cluster</name>
        <dbReference type="ChEBI" id="CHEBI:60519"/>
    </ligand>
</feature>
<feature type="binding site" evidence="7">
    <location>
        <position position="26"/>
    </location>
    <ligand>
        <name>[4Fe-4S] cluster</name>
        <dbReference type="ChEBI" id="CHEBI:49883"/>
    </ligand>
</feature>
<dbReference type="HAMAP" id="MF_00069">
    <property type="entry name" value="Hydroxylam_reduct"/>
    <property type="match status" value="1"/>
</dbReference>
<dbReference type="KEGG" id="halh:HTSR_1790"/>
<feature type="binding site" evidence="7">
    <location>
        <position position="20"/>
    </location>
    <ligand>
        <name>[4Fe-4S] cluster</name>
        <dbReference type="ChEBI" id="CHEBI:49883"/>
    </ligand>
</feature>
<evidence type="ECO:0000256" key="7">
    <source>
        <dbReference type="HAMAP-Rule" id="MF_00069"/>
    </source>
</evidence>
<dbReference type="GO" id="GO:0042542">
    <property type="term" value="P:response to hydrogen peroxide"/>
    <property type="evidence" value="ECO:0007669"/>
    <property type="project" value="TreeGrafter"/>
</dbReference>
<dbReference type="SUPFAM" id="SSF56821">
    <property type="entry name" value="Prismane protein-like"/>
    <property type="match status" value="1"/>
</dbReference>
<accession>A0A1D8S6G8</accession>
<dbReference type="InterPro" id="IPR004137">
    <property type="entry name" value="HCP/CODH"/>
</dbReference>
<dbReference type="Gene3D" id="3.40.50.2030">
    <property type="match status" value="2"/>
</dbReference>
<dbReference type="PANTHER" id="PTHR30109:SF0">
    <property type="entry name" value="HYDROXYLAMINE REDUCTASE"/>
    <property type="match status" value="1"/>
</dbReference>
<dbReference type="CDD" id="cd01914">
    <property type="entry name" value="HCP"/>
    <property type="match status" value="1"/>
</dbReference>
<evidence type="ECO:0000256" key="3">
    <source>
        <dbReference type="ARBA" id="ARBA00022723"/>
    </source>
</evidence>
<dbReference type="GO" id="GO:0050418">
    <property type="term" value="F:hydroxylamine reductase activity"/>
    <property type="evidence" value="ECO:0007669"/>
    <property type="project" value="UniProtKB-UniRule"/>
</dbReference>
<dbReference type="STRING" id="1873524.HSR6_1859"/>
<feature type="binding site" evidence="7">
    <location>
        <position position="499"/>
    </location>
    <ligand>
        <name>hybrid [4Fe-2O-2S] cluster</name>
        <dbReference type="ChEBI" id="CHEBI:60519"/>
    </ligand>
</feature>
<evidence type="ECO:0000256" key="4">
    <source>
        <dbReference type="ARBA" id="ARBA00023002"/>
    </source>
</evidence>
<dbReference type="NCBIfam" id="TIGR01703">
    <property type="entry name" value="hybrid_clust"/>
    <property type="match status" value="1"/>
</dbReference>
<dbReference type="InterPro" id="IPR010048">
    <property type="entry name" value="Hydroxylam_reduct"/>
</dbReference>